<dbReference type="InterPro" id="IPR057306">
    <property type="entry name" value="B-barrel_PelB_C"/>
</dbReference>
<evidence type="ECO:0000259" key="2">
    <source>
        <dbReference type="Pfam" id="PF24604"/>
    </source>
</evidence>
<protein>
    <recommendedName>
        <fullName evidence="2">PelB C-terminal domain-containing protein</fullName>
    </recommendedName>
</protein>
<gene>
    <name evidence="3" type="ORF">Thpro_022746</name>
</gene>
<dbReference type="SUPFAM" id="SSF48452">
    <property type="entry name" value="TPR-like"/>
    <property type="match status" value="1"/>
</dbReference>
<dbReference type="Pfam" id="PF24604">
    <property type="entry name" value="B-barrel_PelB_C"/>
    <property type="match status" value="1"/>
</dbReference>
<proteinExistence type="predicted"/>
<dbReference type="Proteomes" id="UP000029273">
    <property type="component" value="Unassembled WGS sequence"/>
</dbReference>
<keyword evidence="1" id="KW-0802">TPR repeat</keyword>
<name>A0A1A6C1Q1_9GAMM</name>
<accession>A0A1A6C1Q1</accession>
<reference evidence="3 4" key="1">
    <citation type="journal article" date="2014" name="Genome Announc.">
        <title>Draft Genome Sequence of the Iron-Oxidizing, Acidophilic, and Halotolerant 'Thiobacillus prosperus' Type Strain DSM 5130.</title>
        <authorList>
            <person name="Ossandon F.J."/>
            <person name="Cardenas J.P."/>
            <person name="Corbett M."/>
            <person name="Quatrini R."/>
            <person name="Holmes D.S."/>
            <person name="Watkin E."/>
        </authorList>
    </citation>
    <scope>NUCLEOTIDE SEQUENCE [LARGE SCALE GENOMIC DNA]</scope>
    <source>
        <strain evidence="3 4">DSM 5130</strain>
    </source>
</reference>
<dbReference type="EMBL" id="JQSG02000006">
    <property type="protein sequence ID" value="OBS08496.1"/>
    <property type="molecule type" value="Genomic_DNA"/>
</dbReference>
<dbReference type="Gene3D" id="1.25.40.10">
    <property type="entry name" value="Tetratricopeptide repeat domain"/>
    <property type="match status" value="1"/>
</dbReference>
<keyword evidence="4" id="KW-1185">Reference proteome</keyword>
<dbReference type="Pfam" id="PF13429">
    <property type="entry name" value="TPR_15"/>
    <property type="match status" value="1"/>
</dbReference>
<feature type="domain" description="PelB C-terminal" evidence="2">
    <location>
        <begin position="372"/>
        <end position="678"/>
    </location>
</feature>
<evidence type="ECO:0000313" key="4">
    <source>
        <dbReference type="Proteomes" id="UP000029273"/>
    </source>
</evidence>
<organism evidence="3 4">
    <name type="scientific">Acidihalobacter prosperus</name>
    <dbReference type="NCBI Taxonomy" id="160660"/>
    <lineage>
        <taxon>Bacteria</taxon>
        <taxon>Pseudomonadati</taxon>
        <taxon>Pseudomonadota</taxon>
        <taxon>Gammaproteobacteria</taxon>
        <taxon>Chromatiales</taxon>
        <taxon>Ectothiorhodospiraceae</taxon>
        <taxon>Acidihalobacter</taxon>
    </lineage>
</organism>
<dbReference type="InterPro" id="IPR019734">
    <property type="entry name" value="TPR_rpt"/>
</dbReference>
<evidence type="ECO:0000313" key="3">
    <source>
        <dbReference type="EMBL" id="OBS08496.1"/>
    </source>
</evidence>
<dbReference type="InterPro" id="IPR011990">
    <property type="entry name" value="TPR-like_helical_dom_sf"/>
</dbReference>
<sequence>MAAQASRVLYDADTAEPDDYRRLYLTQLHQAPKQAFDIALVGWRRTHQPDLFLNAVAAAVAAGKPAWLTQAYDGLPANEIDRLQRLPGYWTGLAALHASRNQLNAAQAAYARALAISPDDDQLWADDLWMLVDHHDRQTLSALLPKLSSSAGDHPTLWSPMAAGYALIGQPQHALPLLDRQWSRHAGDPAWLAAYADTAQQAGHPLIARRLRRHVFEHLAARPDTPAHASAIQRDRLLASLATQLLPGDPARKWIAKLARQPRSAQARAEVLAWTLQLDTDDSARLWRQQAYGPSNALPAWARLSLALRADDASSAAALLSHDLDALPVQDAANAASTLGWTPLATQLYFDDLRDRSDAYDALSAFRPLALAGSDRIGTGLALMRASGLSLIDTHLATRHWLTPGLALAGRVDLGAQSAYDNSLLGPPPTASRQAQLALTRTLRRGSFSASLGGGRNLAGYLTAGAGWEYRWSRRLSTTASLAYGATPSASVPLQIGAREDRLELTASFEPTPRNALYGSFHTGEYRAQGGGYLGGITALSLDVEHRLWLSPPSLRISASLSGARFRRAARLPAQLAALVPAGETPDVGFFIPRDYAQACVGGGFNDRYQQDYTPLLRPFASANVCANSDYGPGYLATAGVALPVAGPDHLALSLQLGTNLGATGSTTQTLTLSYRYYFKPID</sequence>
<dbReference type="AlphaFoldDB" id="A0A1A6C1Q1"/>
<dbReference type="PROSITE" id="PS50005">
    <property type="entry name" value="TPR"/>
    <property type="match status" value="1"/>
</dbReference>
<evidence type="ECO:0000256" key="1">
    <source>
        <dbReference type="PROSITE-ProRule" id="PRU00339"/>
    </source>
</evidence>
<comment type="caution">
    <text evidence="3">The sequence shown here is derived from an EMBL/GenBank/DDBJ whole genome shotgun (WGS) entry which is preliminary data.</text>
</comment>
<feature type="repeat" description="TPR" evidence="1">
    <location>
        <begin position="87"/>
        <end position="120"/>
    </location>
</feature>